<comment type="caution">
    <text evidence="1">The sequence shown here is derived from an EMBL/GenBank/DDBJ whole genome shotgun (WGS) entry which is preliminary data.</text>
</comment>
<gene>
    <name evidence="1" type="ORF">H6P81_017976</name>
</gene>
<keyword evidence="2" id="KW-1185">Reference proteome</keyword>
<dbReference type="EMBL" id="JAINDJ010000007">
    <property type="protein sequence ID" value="KAG9442122.1"/>
    <property type="molecule type" value="Genomic_DNA"/>
</dbReference>
<protein>
    <submittedName>
        <fullName evidence="1">Uncharacterized protein</fullName>
    </submittedName>
</protein>
<organism evidence="1 2">
    <name type="scientific">Aristolochia fimbriata</name>
    <name type="common">White veined hardy Dutchman's pipe vine</name>
    <dbReference type="NCBI Taxonomy" id="158543"/>
    <lineage>
        <taxon>Eukaryota</taxon>
        <taxon>Viridiplantae</taxon>
        <taxon>Streptophyta</taxon>
        <taxon>Embryophyta</taxon>
        <taxon>Tracheophyta</taxon>
        <taxon>Spermatophyta</taxon>
        <taxon>Magnoliopsida</taxon>
        <taxon>Magnoliidae</taxon>
        <taxon>Piperales</taxon>
        <taxon>Aristolochiaceae</taxon>
        <taxon>Aristolochia</taxon>
    </lineage>
</organism>
<evidence type="ECO:0000313" key="2">
    <source>
        <dbReference type="Proteomes" id="UP000825729"/>
    </source>
</evidence>
<evidence type="ECO:0000313" key="1">
    <source>
        <dbReference type="EMBL" id="KAG9442122.1"/>
    </source>
</evidence>
<accession>A0AAV7E3Z5</accession>
<proteinExistence type="predicted"/>
<name>A0AAV7E3Z5_ARIFI</name>
<reference evidence="1 2" key="1">
    <citation type="submission" date="2021-07" db="EMBL/GenBank/DDBJ databases">
        <title>The Aristolochia fimbriata genome: insights into angiosperm evolution, floral development and chemical biosynthesis.</title>
        <authorList>
            <person name="Jiao Y."/>
        </authorList>
    </citation>
    <scope>NUCLEOTIDE SEQUENCE [LARGE SCALE GENOMIC DNA]</scope>
    <source>
        <strain evidence="1">IBCAS-2021</strain>
        <tissue evidence="1">Leaf</tissue>
    </source>
</reference>
<dbReference type="AlphaFoldDB" id="A0AAV7E3Z5"/>
<sequence length="185" mass="20515">MADPTRNVALVQHSLRGLTTALENYQVSAIKRFHASFQEMKSLPTKNPHPDTHEQTLISLSWRKNESQRGHGHIFVAETGEVGKLEKTCAITKNTLMRIVFAMREGTAIFLSLKLEKLGSWRRLVRLQRIRGRSQYGLCWAGIVGPQAQLFTVGTLRNRGNASRRANLMRPLAGGSLVGGPQAGS</sequence>
<dbReference type="Proteomes" id="UP000825729">
    <property type="component" value="Unassembled WGS sequence"/>
</dbReference>